<evidence type="ECO:0008006" key="9">
    <source>
        <dbReference type="Google" id="ProtNLM"/>
    </source>
</evidence>
<comment type="similarity">
    <text evidence="2">Belongs to the methyl-accepting chemotaxis (MCP) protein family.</text>
</comment>
<dbReference type="InterPro" id="IPR024478">
    <property type="entry name" value="HlyB_4HB_MCP"/>
</dbReference>
<evidence type="ECO:0000259" key="5">
    <source>
        <dbReference type="PROSITE" id="PS50111"/>
    </source>
</evidence>
<dbReference type="PROSITE" id="PS50111">
    <property type="entry name" value="CHEMOTAXIS_TRANSDUC_2"/>
    <property type="match status" value="1"/>
</dbReference>
<dbReference type="RefSeq" id="WP_223908211.1">
    <property type="nucleotide sequence ID" value="NZ_AP024238.1"/>
</dbReference>
<evidence type="ECO:0000256" key="4">
    <source>
        <dbReference type="SAM" id="Phobius"/>
    </source>
</evidence>
<evidence type="ECO:0000313" key="8">
    <source>
        <dbReference type="Proteomes" id="UP000824366"/>
    </source>
</evidence>
<dbReference type="Gene3D" id="6.10.340.10">
    <property type="match status" value="1"/>
</dbReference>
<dbReference type="PROSITE" id="PS50885">
    <property type="entry name" value="HAMP"/>
    <property type="match status" value="1"/>
</dbReference>
<evidence type="ECO:0000256" key="2">
    <source>
        <dbReference type="ARBA" id="ARBA00029447"/>
    </source>
</evidence>
<evidence type="ECO:0000256" key="3">
    <source>
        <dbReference type="PROSITE-ProRule" id="PRU00284"/>
    </source>
</evidence>
<evidence type="ECO:0000256" key="1">
    <source>
        <dbReference type="ARBA" id="ARBA00022481"/>
    </source>
</evidence>
<dbReference type="SMART" id="SM00304">
    <property type="entry name" value="HAMP"/>
    <property type="match status" value="1"/>
</dbReference>
<dbReference type="PANTHER" id="PTHR43531:SF14">
    <property type="entry name" value="METHYL-ACCEPTING CHEMOTAXIS PROTEIN I-RELATED"/>
    <property type="match status" value="1"/>
</dbReference>
<dbReference type="PANTHER" id="PTHR43531">
    <property type="entry name" value="PROTEIN ICFG"/>
    <property type="match status" value="1"/>
</dbReference>
<dbReference type="Pfam" id="PF00015">
    <property type="entry name" value="MCPsignal"/>
    <property type="match status" value="1"/>
</dbReference>
<feature type="domain" description="Methyl-accepting transducer" evidence="5">
    <location>
        <begin position="280"/>
        <end position="509"/>
    </location>
</feature>
<dbReference type="InterPro" id="IPR047347">
    <property type="entry name" value="YvaQ-like_sensor"/>
</dbReference>
<feature type="domain" description="HAMP" evidence="6">
    <location>
        <begin position="223"/>
        <end position="275"/>
    </location>
</feature>
<gene>
    <name evidence="7" type="ORF">MIZ03_0710</name>
</gene>
<dbReference type="Pfam" id="PF12729">
    <property type="entry name" value="4HB_MCP_1"/>
    <property type="match status" value="1"/>
</dbReference>
<evidence type="ECO:0000313" key="7">
    <source>
        <dbReference type="EMBL" id="BCO25831.1"/>
    </source>
</evidence>
<proteinExistence type="inferred from homology"/>
<reference evidence="7 8" key="1">
    <citation type="journal article" date="2021" name="Microbiol. Spectr.">
        <title>A Single Bacterium Capable of Oxidation and Reduction of Iron at Circumneutral pH.</title>
        <authorList>
            <person name="Kato S."/>
            <person name="Ohkuma M."/>
        </authorList>
    </citation>
    <scope>NUCLEOTIDE SEQUENCE [LARGE SCALE GENOMIC DNA]</scope>
    <source>
        <strain evidence="7 8">MIZ03</strain>
    </source>
</reference>
<sequence length="531" mass="55863">MSSVPYTESVGQPTVAGSFSRRISAVLLLVLAVALLGSSIGYWSLQKVSGETETMVAQVMSTERLTSVLQQHILVNVARSKAFALSSEPQVGEALMPDIQQTSGQIDTLLQQLDGMLMTPEDRATLGLLIQANTSFVNARQELSVARDGGNTATIEKVYASRFSPAAQALQDTVTRLGDAQRARIETSVSDIGHLSRTARWGLILFSGGALLLGGVLSAWLARSITRPIQQAVATANQVASLDLSTPINGHNRDEAGRLLVALGRMQTALRSLVEQVQGASHSVAEGATQIAVGNLDFSERIEMAASFLQQTVALIEEITASTQASLQATSRGTALAQSATQEAATGSVVMSELMQTMNDISAASGQIVDITAVIDSIAFQTNILALNAAVEAARAGDQGRGFAVVAAEVRTLANRSAIAAGEIKALIDASTTKVQLGTQKVRLARETMHSIVHSINQVNEVIDEIHAGSSAQSSSMSSINASVNRLDQMTQQNVAVVEESAAAAQNLQNQAGDLRDAARRFKLPGLLLAA</sequence>
<dbReference type="CDD" id="cd06225">
    <property type="entry name" value="HAMP"/>
    <property type="match status" value="1"/>
</dbReference>
<dbReference type="InterPro" id="IPR004089">
    <property type="entry name" value="MCPsignal_dom"/>
</dbReference>
<dbReference type="EMBL" id="AP024238">
    <property type="protein sequence ID" value="BCO25831.1"/>
    <property type="molecule type" value="Genomic_DNA"/>
</dbReference>
<dbReference type="SUPFAM" id="SSF58104">
    <property type="entry name" value="Methyl-accepting chemotaxis protein (MCP) signaling domain"/>
    <property type="match status" value="1"/>
</dbReference>
<dbReference type="Pfam" id="PF00672">
    <property type="entry name" value="HAMP"/>
    <property type="match status" value="1"/>
</dbReference>
<dbReference type="CDD" id="cd19411">
    <property type="entry name" value="MCP2201-like_sensor"/>
    <property type="match status" value="1"/>
</dbReference>
<keyword evidence="4" id="KW-1133">Transmembrane helix</keyword>
<dbReference type="Proteomes" id="UP000824366">
    <property type="component" value="Chromosome"/>
</dbReference>
<keyword evidence="4" id="KW-0812">Transmembrane</keyword>
<keyword evidence="1" id="KW-0488">Methylation</keyword>
<dbReference type="InterPro" id="IPR003660">
    <property type="entry name" value="HAMP_dom"/>
</dbReference>
<feature type="transmembrane region" description="Helical" evidence="4">
    <location>
        <begin position="23"/>
        <end position="45"/>
    </location>
</feature>
<organism evidence="7 8">
    <name type="scientific">Rhodoferax lithotrophicus</name>
    <dbReference type="NCBI Taxonomy" id="2798804"/>
    <lineage>
        <taxon>Bacteria</taxon>
        <taxon>Pseudomonadati</taxon>
        <taxon>Pseudomonadota</taxon>
        <taxon>Betaproteobacteria</taxon>
        <taxon>Burkholderiales</taxon>
        <taxon>Comamonadaceae</taxon>
        <taxon>Rhodoferax</taxon>
    </lineage>
</organism>
<keyword evidence="8" id="KW-1185">Reference proteome</keyword>
<dbReference type="Gene3D" id="1.10.287.950">
    <property type="entry name" value="Methyl-accepting chemotaxis protein"/>
    <property type="match status" value="1"/>
</dbReference>
<accession>A0ABM7MHV5</accession>
<keyword evidence="4" id="KW-0472">Membrane</keyword>
<name>A0ABM7MHV5_9BURK</name>
<dbReference type="PRINTS" id="PR00260">
    <property type="entry name" value="CHEMTRNSDUCR"/>
</dbReference>
<keyword evidence="3" id="KW-0807">Transducer</keyword>
<evidence type="ECO:0000259" key="6">
    <source>
        <dbReference type="PROSITE" id="PS50885"/>
    </source>
</evidence>
<dbReference type="InterPro" id="IPR004090">
    <property type="entry name" value="Chemotax_Me-accpt_rcpt"/>
</dbReference>
<feature type="transmembrane region" description="Helical" evidence="4">
    <location>
        <begin position="201"/>
        <end position="222"/>
    </location>
</feature>
<dbReference type="SMART" id="SM00283">
    <property type="entry name" value="MA"/>
    <property type="match status" value="1"/>
</dbReference>
<protein>
    <recommendedName>
        <fullName evidence="9">Methyl-accepting chemotaxis sensory transducer</fullName>
    </recommendedName>
</protein>
<dbReference type="InterPro" id="IPR051310">
    <property type="entry name" value="MCP_chemotaxis"/>
</dbReference>